<proteinExistence type="predicted"/>
<name>A0ABR6ZLS4_9BURK</name>
<evidence type="ECO:0000313" key="2">
    <source>
        <dbReference type="Proteomes" id="UP000650424"/>
    </source>
</evidence>
<gene>
    <name evidence="1" type="ORF">H8L32_05060</name>
</gene>
<comment type="caution">
    <text evidence="1">The sequence shown here is derived from an EMBL/GenBank/DDBJ whole genome shotgun (WGS) entry which is preliminary data.</text>
</comment>
<dbReference type="EMBL" id="JACOGF010000002">
    <property type="protein sequence ID" value="MBC3916837.1"/>
    <property type="molecule type" value="Genomic_DNA"/>
</dbReference>
<protein>
    <submittedName>
        <fullName evidence="1">Uncharacterized protein</fullName>
    </submittedName>
</protein>
<dbReference type="RefSeq" id="WP_186946070.1">
    <property type="nucleotide sequence ID" value="NZ_JACOGF010000002.1"/>
</dbReference>
<accession>A0ABR6ZLS4</accession>
<organism evidence="1 2">
    <name type="scientific">Undibacterium hunanense</name>
    <dbReference type="NCBI Taxonomy" id="2762292"/>
    <lineage>
        <taxon>Bacteria</taxon>
        <taxon>Pseudomonadati</taxon>
        <taxon>Pseudomonadota</taxon>
        <taxon>Betaproteobacteria</taxon>
        <taxon>Burkholderiales</taxon>
        <taxon>Oxalobacteraceae</taxon>
        <taxon>Undibacterium</taxon>
    </lineage>
</organism>
<dbReference type="Proteomes" id="UP000650424">
    <property type="component" value="Unassembled WGS sequence"/>
</dbReference>
<sequence>MNPDIPPTVFKSFVETTTQKLPKILPLVHMTDCLNLRKILEAGKIEPKTCKHFSKLLKQDEPLSFFFYGKASYRSKAGTPANNDTQLPAALIIQLDEAVHSVKRIFPFDTGACFQKYYKPWLDSRFTVMDFFLGKDIDIAQKHVAKFFGTNKNYIIDKALMKVVCDAADFEIINYHHMLKNTANTSVDNRKSSIEIQIDGTIELKKTKILGAIIPDTQMSSKKIETLLTSFNTIRTPYQQTRGSTTECDGVLISKSIEIIRKFL</sequence>
<evidence type="ECO:0000313" key="1">
    <source>
        <dbReference type="EMBL" id="MBC3916837.1"/>
    </source>
</evidence>
<reference evidence="1 2" key="1">
    <citation type="submission" date="2020-08" db="EMBL/GenBank/DDBJ databases">
        <title>Novel species isolated from subtropical streams in China.</title>
        <authorList>
            <person name="Lu H."/>
        </authorList>
    </citation>
    <scope>NUCLEOTIDE SEQUENCE [LARGE SCALE GENOMIC DNA]</scope>
    <source>
        <strain evidence="1 2">CY18W</strain>
    </source>
</reference>
<keyword evidence="2" id="KW-1185">Reference proteome</keyword>